<keyword evidence="3" id="KW-1185">Reference proteome</keyword>
<dbReference type="EMBL" id="HG002195">
    <property type="protein sequence ID" value="CDF40519.1"/>
    <property type="molecule type" value="Genomic_DNA"/>
</dbReference>
<dbReference type="OrthoDB" id="529273at2759"/>
<dbReference type="PhylomeDB" id="R7QQY6"/>
<evidence type="ECO:0000313" key="3">
    <source>
        <dbReference type="Proteomes" id="UP000012073"/>
    </source>
</evidence>
<dbReference type="InterPro" id="IPR049625">
    <property type="entry name" value="Glyco_transf_61_cat"/>
</dbReference>
<dbReference type="Pfam" id="PF04577">
    <property type="entry name" value="Glyco_transf_61"/>
    <property type="match status" value="1"/>
</dbReference>
<proteinExistence type="predicted"/>
<dbReference type="GO" id="GO:0016757">
    <property type="term" value="F:glycosyltransferase activity"/>
    <property type="evidence" value="ECO:0007669"/>
    <property type="project" value="InterPro"/>
</dbReference>
<dbReference type="OMA" id="WILARWR"/>
<protein>
    <recommendedName>
        <fullName evidence="1">Glycosyltransferase 61 catalytic domain-containing protein</fullName>
    </recommendedName>
</protein>
<name>R7QQY6_CHOCR</name>
<dbReference type="Gramene" id="CDF40519">
    <property type="protein sequence ID" value="CDF40519"/>
    <property type="gene ID" value="CHC_T00007235001"/>
</dbReference>
<dbReference type="KEGG" id="ccp:CHC_T00007235001"/>
<evidence type="ECO:0000259" key="1">
    <source>
        <dbReference type="Pfam" id="PF04577"/>
    </source>
</evidence>
<organism evidence="2 3">
    <name type="scientific">Chondrus crispus</name>
    <name type="common">Carrageen Irish moss</name>
    <name type="synonym">Polymorpha crispa</name>
    <dbReference type="NCBI Taxonomy" id="2769"/>
    <lineage>
        <taxon>Eukaryota</taxon>
        <taxon>Rhodophyta</taxon>
        <taxon>Florideophyceae</taxon>
        <taxon>Rhodymeniophycidae</taxon>
        <taxon>Gigartinales</taxon>
        <taxon>Gigartinaceae</taxon>
        <taxon>Chondrus</taxon>
    </lineage>
</organism>
<reference evidence="3" key="1">
    <citation type="journal article" date="2013" name="Proc. Natl. Acad. Sci. U.S.A.">
        <title>Genome structure and metabolic features in the red seaweed Chondrus crispus shed light on evolution of the Archaeplastida.</title>
        <authorList>
            <person name="Collen J."/>
            <person name="Porcel B."/>
            <person name="Carre W."/>
            <person name="Ball S.G."/>
            <person name="Chaparro C."/>
            <person name="Tonon T."/>
            <person name="Barbeyron T."/>
            <person name="Michel G."/>
            <person name="Noel B."/>
            <person name="Valentin K."/>
            <person name="Elias M."/>
            <person name="Artiguenave F."/>
            <person name="Arun A."/>
            <person name="Aury J.M."/>
            <person name="Barbosa-Neto J.F."/>
            <person name="Bothwell J.H."/>
            <person name="Bouget F.Y."/>
            <person name="Brillet L."/>
            <person name="Cabello-Hurtado F."/>
            <person name="Capella-Gutierrez S."/>
            <person name="Charrier B."/>
            <person name="Cladiere L."/>
            <person name="Cock J.M."/>
            <person name="Coelho S.M."/>
            <person name="Colleoni C."/>
            <person name="Czjzek M."/>
            <person name="Da Silva C."/>
            <person name="Delage L."/>
            <person name="Denoeud F."/>
            <person name="Deschamps P."/>
            <person name="Dittami S.M."/>
            <person name="Gabaldon T."/>
            <person name="Gachon C.M."/>
            <person name="Groisillier A."/>
            <person name="Herve C."/>
            <person name="Jabbari K."/>
            <person name="Katinka M."/>
            <person name="Kloareg B."/>
            <person name="Kowalczyk N."/>
            <person name="Labadie K."/>
            <person name="Leblanc C."/>
            <person name="Lopez P.J."/>
            <person name="McLachlan D.H."/>
            <person name="Meslet-Cladiere L."/>
            <person name="Moustafa A."/>
            <person name="Nehr Z."/>
            <person name="Nyvall Collen P."/>
            <person name="Panaud O."/>
            <person name="Partensky F."/>
            <person name="Poulain J."/>
            <person name="Rensing S.A."/>
            <person name="Rousvoal S."/>
            <person name="Samson G."/>
            <person name="Symeonidi A."/>
            <person name="Weissenbach J."/>
            <person name="Zambounis A."/>
            <person name="Wincker P."/>
            <person name="Boyen C."/>
        </authorList>
    </citation>
    <scope>NUCLEOTIDE SEQUENCE [LARGE SCALE GENOMIC DNA]</scope>
    <source>
        <strain evidence="3">cv. Stackhouse</strain>
    </source>
</reference>
<sequence>MAAEHPHAHPRRHLARPFSHLLRARLRPRWPSLKSLDFVSPRLFRFFGLLCLLACFAIAERQFRLITSHHRQVADREKTHILTSKILSHQKPLHNDDHDLTDQNVIPKPFSASEKSVHLWRRIDHDLPPEQNPPDSALYGTGTEKCFSLGLPDAAKQPVRKGDPAAFWQMNSRAMCYSPNPVCLSGGHLDHFISFEPRGSGSCNVLAVEKGQIIPGARAGLNESCAAWRWRQVVSMYGKEHFTTHQRWTEAIATIKHPNPRHHPVEWLPDFAIIVPKYPWSYNICHYNRIWNYVLYVIKNLNLFVPDADEIKNIHVLFRSGFNYHEQWHVGIRNATLPLVMEETGKQIHIGKLRYDPLRDFRCWRRGIVLGREARIDAFPFLNDTPVWRPEQQLDDSHWPVIPHDSLWLREAVMKAFKLPSIGKYDGPGIRNFVSLRVPPLRVGILQRSPRSRRRLAPGGKGWFESTLRELCEKHGMELVHVHTSGTMNLGEQVRQVKDLGMAVGLHGANMVNTMFIPAGGAMFEIFPWRYVRFYYAGGGNSGLRYSFHEPEGGKDMHCSFEKSWCFMKYREARIFLTRRDKETIRSRLDVAMGYIKGLHRRYPDGSIPLRREGGVYHFDK</sequence>
<accession>R7QQY6</accession>
<dbReference type="RefSeq" id="XP_005710813.1">
    <property type="nucleotide sequence ID" value="XM_005710756.1"/>
</dbReference>
<gene>
    <name evidence="2" type="ORF">CHC_T00007235001</name>
</gene>
<dbReference type="Proteomes" id="UP000012073">
    <property type="component" value="Unassembled WGS sequence"/>
</dbReference>
<dbReference type="AlphaFoldDB" id="R7QQY6"/>
<evidence type="ECO:0000313" key="2">
    <source>
        <dbReference type="EMBL" id="CDF40519.1"/>
    </source>
</evidence>
<dbReference type="GeneID" id="17318530"/>
<feature type="domain" description="Glycosyltransferase 61 catalytic" evidence="1">
    <location>
        <begin position="400"/>
        <end position="521"/>
    </location>
</feature>